<dbReference type="InParanoid" id="A0A151GFN6"/>
<dbReference type="InterPro" id="IPR057942">
    <property type="entry name" value="TPR_TNPO3_IPO13_3rd"/>
</dbReference>
<reference evidence="6 7" key="1">
    <citation type="journal article" date="2016" name="Sci. Rep.">
        <title>Insights into Adaptations to a Near-Obligate Nematode Endoparasitic Lifestyle from the Finished Genome of Drechmeria coniospora.</title>
        <authorList>
            <person name="Zhang L."/>
            <person name="Zhou Z."/>
            <person name="Guo Q."/>
            <person name="Fokkens L."/>
            <person name="Miskei M."/>
            <person name="Pocsi I."/>
            <person name="Zhang W."/>
            <person name="Chen M."/>
            <person name="Wang L."/>
            <person name="Sun Y."/>
            <person name="Donzelli B.G."/>
            <person name="Gibson D.M."/>
            <person name="Nelson D.R."/>
            <person name="Luo J.G."/>
            <person name="Rep M."/>
            <person name="Liu H."/>
            <person name="Yang S."/>
            <person name="Wang J."/>
            <person name="Krasnoff S.B."/>
            <person name="Xu Y."/>
            <person name="Molnar I."/>
            <person name="Lin M."/>
        </authorList>
    </citation>
    <scope>NUCLEOTIDE SEQUENCE [LARGE SCALE GENOMIC DNA]</scope>
    <source>
        <strain evidence="6 7">ARSEF 6962</strain>
    </source>
</reference>
<dbReference type="InterPro" id="IPR016024">
    <property type="entry name" value="ARM-type_fold"/>
</dbReference>
<name>A0A151GFN6_DRECN</name>
<keyword evidence="4" id="KW-0653">Protein transport</keyword>
<evidence type="ECO:0000256" key="4">
    <source>
        <dbReference type="ARBA" id="ARBA00022927"/>
    </source>
</evidence>
<comment type="subcellular location">
    <subcellularLocation>
        <location evidence="1">Nucleus</location>
    </subcellularLocation>
</comment>
<evidence type="ECO:0000256" key="1">
    <source>
        <dbReference type="ARBA" id="ARBA00004123"/>
    </source>
</evidence>
<keyword evidence="3" id="KW-0813">Transport</keyword>
<dbReference type="InterPro" id="IPR011989">
    <property type="entry name" value="ARM-like"/>
</dbReference>
<dbReference type="Proteomes" id="UP000076580">
    <property type="component" value="Chromosome 03"/>
</dbReference>
<gene>
    <name evidence="6" type="ORF">DCS_07874</name>
</gene>
<dbReference type="STRING" id="98403.A0A151GFN6"/>
<comment type="similarity">
    <text evidence="2">Belongs to the importin beta family.</text>
</comment>
<dbReference type="Pfam" id="PF24140">
    <property type="entry name" value="TPR_TNPO3_IPO13_3rd"/>
    <property type="match status" value="1"/>
</dbReference>
<dbReference type="RefSeq" id="XP_040655261.1">
    <property type="nucleotide sequence ID" value="XM_040805157.1"/>
</dbReference>
<dbReference type="GO" id="GO:0005737">
    <property type="term" value="C:cytoplasm"/>
    <property type="evidence" value="ECO:0007669"/>
    <property type="project" value="TreeGrafter"/>
</dbReference>
<evidence type="ECO:0000313" key="7">
    <source>
        <dbReference type="Proteomes" id="UP000076580"/>
    </source>
</evidence>
<accession>A0A151GFN6</accession>
<comment type="caution">
    <text evidence="6">The sequence shown here is derived from an EMBL/GenBank/DDBJ whole genome shotgun (WGS) entry which is preliminary data.</text>
</comment>
<dbReference type="FunCoup" id="A0A151GFN6">
    <property type="interactions" value="202"/>
</dbReference>
<dbReference type="Gene3D" id="1.25.10.10">
    <property type="entry name" value="Leucine-rich Repeat Variant"/>
    <property type="match status" value="1"/>
</dbReference>
<sequence>MEDVARVDLNVSSKYAFRLIISNRVFSHLGSAGLYNVILQNVSDAASLMAAALSTQTHDDAIRCMQPWVGFAQRVSSQDNYVAGSLRPLVETVFSTLTEDKLFSASAELLVDILSNYPSLMVEEHYEYLADLFTTNWAQQRYQKLLQGDFEVESIQFGQLLLGFGEVKMETLLRKEDGRTQHVLLILCGLLAAKGYPVAKDTIFVPTVEFWSTFAQSATDSVLVDNQAMPSKIVSVVWDAVSNAWQKIEYPPSEEFHQWDSADRVGFADARKDVVDLLQSAYTLVGPSLVTTFVNLTREAMSSSAWLRLEAAAFCLGGLADCGRDDNQFDDGLAQVFLSLSSVLRRTIPSRTRQTCLSLIEHFTDYFERNVADLTSALRLLFSLLLEKSMAASASRSILRLCSACRHHLYPHIHEFLDKYSLITCGGHIDCISSEKVLNAIACVAQAIPDPLLKQSACVKILGFVQNDVHHACELVASTNPVQHPCLGLRCLDGNINEQPGFHIGQRALRSLVGVGKGFKSPADGTIDLNAGNSQRGAQDGLYQLVHSHIIHVIRKLESIFGQNPETIELISGVLRCGFSETEPGPFVLDPDMVAGYLASHTSVTTRIGLLVGTACSFTSSLHCRQLRTRFDYFSNLFLWVVGLLKELQESDPELTQNGIEFATTLLTTEPVTILRPELALAVEYFMPFTLRVLDGKEPLPKGAAADFWSTFVSLDSDDESLQQAVKTSMKTLGPPLVLSLSKNIGGNASRSELDKLSEPVKKLVIRYTGAKEWLQSGLGHPSFPSDKISPEQKALFVERVISLRGQRATNQVIRDFWLLARGSNFAYIT</sequence>
<protein>
    <submittedName>
        <fullName evidence="6">Armadillo-type fold protein</fullName>
    </submittedName>
</protein>
<proteinExistence type="inferred from homology"/>
<dbReference type="EMBL" id="LAYC01000003">
    <property type="protein sequence ID" value="KYK55909.1"/>
    <property type="molecule type" value="Genomic_DNA"/>
</dbReference>
<evidence type="ECO:0000256" key="5">
    <source>
        <dbReference type="ARBA" id="ARBA00023242"/>
    </source>
</evidence>
<dbReference type="SUPFAM" id="SSF48371">
    <property type="entry name" value="ARM repeat"/>
    <property type="match status" value="1"/>
</dbReference>
<dbReference type="GeneID" id="63720517"/>
<dbReference type="AlphaFoldDB" id="A0A151GFN6"/>
<keyword evidence="5" id="KW-0539">Nucleus</keyword>
<dbReference type="PANTHER" id="PTHR12363:SF33">
    <property type="entry name" value="IMPORTIN-13"/>
    <property type="match status" value="1"/>
</dbReference>
<keyword evidence="7" id="KW-1185">Reference proteome</keyword>
<dbReference type="PANTHER" id="PTHR12363">
    <property type="entry name" value="TRANSPORTIN 3 AND IMPORTIN 13"/>
    <property type="match status" value="1"/>
</dbReference>
<evidence type="ECO:0000256" key="3">
    <source>
        <dbReference type="ARBA" id="ARBA00022448"/>
    </source>
</evidence>
<evidence type="ECO:0000256" key="2">
    <source>
        <dbReference type="ARBA" id="ARBA00007991"/>
    </source>
</evidence>
<organism evidence="6 7">
    <name type="scientific">Drechmeria coniospora</name>
    <name type="common">Nematophagous fungus</name>
    <name type="synonym">Meria coniospora</name>
    <dbReference type="NCBI Taxonomy" id="98403"/>
    <lineage>
        <taxon>Eukaryota</taxon>
        <taxon>Fungi</taxon>
        <taxon>Dikarya</taxon>
        <taxon>Ascomycota</taxon>
        <taxon>Pezizomycotina</taxon>
        <taxon>Sordariomycetes</taxon>
        <taxon>Hypocreomycetidae</taxon>
        <taxon>Hypocreales</taxon>
        <taxon>Ophiocordycipitaceae</taxon>
        <taxon>Drechmeria</taxon>
    </lineage>
</organism>
<dbReference type="GO" id="GO:0006606">
    <property type="term" value="P:protein import into nucleus"/>
    <property type="evidence" value="ECO:0007669"/>
    <property type="project" value="TreeGrafter"/>
</dbReference>
<evidence type="ECO:0000313" key="6">
    <source>
        <dbReference type="EMBL" id="KYK55909.1"/>
    </source>
</evidence>
<dbReference type="InterPro" id="IPR051345">
    <property type="entry name" value="Importin_beta-like_NTR"/>
</dbReference>
<dbReference type="GO" id="GO:0005634">
    <property type="term" value="C:nucleus"/>
    <property type="evidence" value="ECO:0007669"/>
    <property type="project" value="UniProtKB-SubCell"/>
</dbReference>